<proteinExistence type="predicted"/>
<evidence type="ECO:0000256" key="1">
    <source>
        <dbReference type="SAM" id="MobiDB-lite"/>
    </source>
</evidence>
<evidence type="ECO:0008006" key="5">
    <source>
        <dbReference type="Google" id="ProtNLM"/>
    </source>
</evidence>
<gene>
    <name evidence="2" type="ORF">QW060_14480</name>
    <name evidence="3" type="ORF">QW060_18675</name>
</gene>
<feature type="region of interest" description="Disordered" evidence="1">
    <location>
        <begin position="208"/>
        <end position="228"/>
    </location>
</feature>
<evidence type="ECO:0000313" key="3">
    <source>
        <dbReference type="EMBL" id="MDN3709083.1"/>
    </source>
</evidence>
<dbReference type="EMBL" id="JAUFQU010000001">
    <property type="protein sequence ID" value="MDN3708307.1"/>
    <property type="molecule type" value="Genomic_DNA"/>
</dbReference>
<evidence type="ECO:0000313" key="4">
    <source>
        <dbReference type="Proteomes" id="UP001242368"/>
    </source>
</evidence>
<dbReference type="Proteomes" id="UP001242368">
    <property type="component" value="Unassembled WGS sequence"/>
</dbReference>
<evidence type="ECO:0000313" key="2">
    <source>
        <dbReference type="EMBL" id="MDN3708307.1"/>
    </source>
</evidence>
<dbReference type="RefSeq" id="WP_290364179.1">
    <property type="nucleotide sequence ID" value="NZ_JAUFQU010000001.1"/>
</dbReference>
<name>A0ABT8CX13_9FLAO</name>
<dbReference type="EMBL" id="JAUFQU010000015">
    <property type="protein sequence ID" value="MDN3709083.1"/>
    <property type="molecule type" value="Genomic_DNA"/>
</dbReference>
<sequence length="319" mass="37569">MQLTDLINKLNHPESVNENDNQYFTQIIERYPYLQSVRALYLKGLHSQRNHLYNSELKKTAAYTTDRDVLFDFIISENFTVYKPLNIENVEVIDEDYLITKKPEITLEESIEKSILSTLAYIENEEKEPLILSKLEQRDANKTLITEEITQPEEKKEDILSEDEETVVTSVETLEEKLEIGTPIEFTSAEKHSFSEWLQLTKAEPIKRKEEETEAIEPQKEEKLQEEKRKKEELINRFIETNPKIIPNKNMSSVPVFIEKNEDDQSFLMTETLAKIYLEQKKYQKAIQAYEILILKYPEKSSLFADRISNIKMLQNYNS</sequence>
<reference evidence="4" key="2">
    <citation type="journal article" date="2019" name="Int. J. Syst. Evol. Microbiol.">
        <title>The Global Catalogue of Microorganisms (GCM) 10K type strain sequencing project: providing services to taxonomists for standard genome sequencing and annotation.</title>
        <authorList>
            <consortium name="The Broad Institute Genomics Platform"/>
            <consortium name="The Broad Institute Genome Sequencing Center for Infectious Disease"/>
            <person name="Wu L."/>
            <person name="Ma J."/>
        </authorList>
    </citation>
    <scope>NUCLEOTIDE SEQUENCE [LARGE SCALE GENOMIC DNA]</scope>
    <source>
        <strain evidence="4">CECT 7184</strain>
    </source>
</reference>
<protein>
    <recommendedName>
        <fullName evidence="5">Tetratricopeptide repeat protein</fullName>
    </recommendedName>
</protein>
<reference evidence="3" key="1">
    <citation type="journal article" date="2014" name="Int. J. Syst. Evol. Microbiol.">
        <title>Complete genome of a new Firmicutes species belonging to the dominant human colonic microbiota ('Ruminococcus bicirculans') reveals two chromosomes and a selective capacity to utilize plant glucans.</title>
        <authorList>
            <consortium name="NISC Comparative Sequencing Program"/>
            <person name="Wegmann U."/>
            <person name="Louis P."/>
            <person name="Goesmann A."/>
            <person name="Henrissat B."/>
            <person name="Duncan S.H."/>
            <person name="Flint H.J."/>
        </authorList>
    </citation>
    <scope>NUCLEOTIDE SEQUENCE</scope>
    <source>
        <strain evidence="3">CECT 7184</strain>
    </source>
</reference>
<accession>A0ABT8CX13</accession>
<keyword evidence="4" id="KW-1185">Reference proteome</keyword>
<comment type="caution">
    <text evidence="3">The sequence shown here is derived from an EMBL/GenBank/DDBJ whole genome shotgun (WGS) entry which is preliminary data.</text>
</comment>
<organism evidence="3 4">
    <name type="scientific">Paenimyroides ceti</name>
    <dbReference type="NCBI Taxonomy" id="395087"/>
    <lineage>
        <taxon>Bacteria</taxon>
        <taxon>Pseudomonadati</taxon>
        <taxon>Bacteroidota</taxon>
        <taxon>Flavobacteriia</taxon>
        <taxon>Flavobacteriales</taxon>
        <taxon>Flavobacteriaceae</taxon>
        <taxon>Paenimyroides</taxon>
    </lineage>
</organism>
<reference evidence="3" key="3">
    <citation type="submission" date="2023-06" db="EMBL/GenBank/DDBJ databases">
        <authorList>
            <person name="Lucena T."/>
            <person name="Sun Q."/>
        </authorList>
    </citation>
    <scope>NUCLEOTIDE SEQUENCE</scope>
    <source>
        <strain evidence="3">CECT 7184</strain>
    </source>
</reference>